<evidence type="ECO:0000313" key="2">
    <source>
        <dbReference type="Proteomes" id="UP000634136"/>
    </source>
</evidence>
<dbReference type="Proteomes" id="UP000634136">
    <property type="component" value="Unassembled WGS sequence"/>
</dbReference>
<keyword evidence="2" id="KW-1185">Reference proteome</keyword>
<dbReference type="AlphaFoldDB" id="A0A834X6Y5"/>
<reference evidence="1" key="1">
    <citation type="submission" date="2020-09" db="EMBL/GenBank/DDBJ databases">
        <title>Genome-Enabled Discovery of Anthraquinone Biosynthesis in Senna tora.</title>
        <authorList>
            <person name="Kang S.-H."/>
            <person name="Pandey R.P."/>
            <person name="Lee C.-M."/>
            <person name="Sim J.-S."/>
            <person name="Jeong J.-T."/>
            <person name="Choi B.-S."/>
            <person name="Jung M."/>
            <person name="Ginzburg D."/>
            <person name="Zhao K."/>
            <person name="Won S.Y."/>
            <person name="Oh T.-J."/>
            <person name="Yu Y."/>
            <person name="Kim N.-H."/>
            <person name="Lee O.R."/>
            <person name="Lee T.-H."/>
            <person name="Bashyal P."/>
            <person name="Kim T.-S."/>
            <person name="Lee W.-H."/>
            <person name="Kawkins C."/>
            <person name="Kim C.-K."/>
            <person name="Kim J.S."/>
            <person name="Ahn B.O."/>
            <person name="Rhee S.Y."/>
            <person name="Sohng J.K."/>
        </authorList>
    </citation>
    <scope>NUCLEOTIDE SEQUENCE</scope>
    <source>
        <tissue evidence="1">Leaf</tissue>
    </source>
</reference>
<evidence type="ECO:0000313" key="1">
    <source>
        <dbReference type="EMBL" id="KAF7838864.1"/>
    </source>
</evidence>
<comment type="caution">
    <text evidence="1">The sequence shown here is derived from an EMBL/GenBank/DDBJ whole genome shotgun (WGS) entry which is preliminary data.</text>
</comment>
<organism evidence="1 2">
    <name type="scientific">Senna tora</name>
    <dbReference type="NCBI Taxonomy" id="362788"/>
    <lineage>
        <taxon>Eukaryota</taxon>
        <taxon>Viridiplantae</taxon>
        <taxon>Streptophyta</taxon>
        <taxon>Embryophyta</taxon>
        <taxon>Tracheophyta</taxon>
        <taxon>Spermatophyta</taxon>
        <taxon>Magnoliopsida</taxon>
        <taxon>eudicotyledons</taxon>
        <taxon>Gunneridae</taxon>
        <taxon>Pentapetalae</taxon>
        <taxon>rosids</taxon>
        <taxon>fabids</taxon>
        <taxon>Fabales</taxon>
        <taxon>Fabaceae</taxon>
        <taxon>Caesalpinioideae</taxon>
        <taxon>Cassia clade</taxon>
        <taxon>Senna</taxon>
    </lineage>
</organism>
<gene>
    <name evidence="1" type="ORF">G2W53_007346</name>
</gene>
<dbReference type="EMBL" id="JAAIUW010000003">
    <property type="protein sequence ID" value="KAF7838864.1"/>
    <property type="molecule type" value="Genomic_DNA"/>
</dbReference>
<accession>A0A834X6Y5</accession>
<name>A0A834X6Y5_9FABA</name>
<proteinExistence type="predicted"/>
<sequence>MEFQPKQEPTFGKTKLINDEVQKKETEMIQSLKEREEFKKCKEVEERYKMQGRLLKKSLDAAKNREKELEKMIGKLRIESHELVEEKLPNRFLFFFLRLLSNIQRFLP</sequence>
<protein>
    <submittedName>
        <fullName evidence="1">Uncharacterized protein</fullName>
    </submittedName>
</protein>